<dbReference type="InterPro" id="IPR044149">
    <property type="entry name" value="Nitrilases_CHs"/>
</dbReference>
<proteinExistence type="inferred from homology"/>
<sequence>MRQHRVAVVQAGSQLFNTTLTLERMAAHCEAVKREGAELAVFPEAYIGGYPKGLDFGARIGTRTPEGREDYLRYWHAAIEVDGPECRIMGGFAAEMKAHLVVGVIEREGTTLYCSAMFFGPDGAFLGKHRKLMPTASERLVWAQGDASTLPAIATPIGRLGSAICWENYMPLLRQTMYAKGVDLWCAPTVDEREIWQSSMRHIAYEGRLFVLSACQYMTRADAPEDYAAFADMAPDTELIKGGSVIVSPLGEILAGPLRGREGVLAATIDLDDVVRARYDLDVAGHYARPDVFSLHLEAAVKPQLLD</sequence>
<dbReference type="Gene3D" id="3.60.110.10">
    <property type="entry name" value="Carbon-nitrogen hydrolase"/>
    <property type="match status" value="1"/>
</dbReference>
<dbReference type="EC" id="3.5.5.1" evidence="3"/>
<dbReference type="PANTHER" id="PTHR46044">
    <property type="entry name" value="NITRILASE"/>
    <property type="match status" value="1"/>
</dbReference>
<dbReference type="Proteomes" id="UP000548867">
    <property type="component" value="Unassembled WGS sequence"/>
</dbReference>
<keyword evidence="3" id="KW-0378">Hydrolase</keyword>
<evidence type="ECO:0000313" key="4">
    <source>
        <dbReference type="Proteomes" id="UP000548867"/>
    </source>
</evidence>
<dbReference type="Pfam" id="PF00795">
    <property type="entry name" value="CN_hydrolase"/>
    <property type="match status" value="1"/>
</dbReference>
<accession>A0A7W6CJS9</accession>
<name>A0A7W6CJS9_9SPHN</name>
<dbReference type="InterPro" id="IPR003010">
    <property type="entry name" value="C-N_Hydrolase"/>
</dbReference>
<comment type="caution">
    <text evidence="3">The sequence shown here is derived from an EMBL/GenBank/DDBJ whole genome shotgun (WGS) entry which is preliminary data.</text>
</comment>
<evidence type="ECO:0000256" key="1">
    <source>
        <dbReference type="ARBA" id="ARBA00008129"/>
    </source>
</evidence>
<dbReference type="PROSITE" id="PS50263">
    <property type="entry name" value="CN_HYDROLASE"/>
    <property type="match status" value="1"/>
</dbReference>
<reference evidence="3 4" key="1">
    <citation type="submission" date="2020-08" db="EMBL/GenBank/DDBJ databases">
        <title>Genomic Encyclopedia of Type Strains, Phase IV (KMG-IV): sequencing the most valuable type-strain genomes for metagenomic binning, comparative biology and taxonomic classification.</title>
        <authorList>
            <person name="Goeker M."/>
        </authorList>
    </citation>
    <scope>NUCLEOTIDE SEQUENCE [LARGE SCALE GENOMIC DNA]</scope>
    <source>
        <strain evidence="3 4">DSM 27057</strain>
    </source>
</reference>
<dbReference type="AlphaFoldDB" id="A0A7W6CJS9"/>
<feature type="domain" description="CN hydrolase" evidence="2">
    <location>
        <begin position="4"/>
        <end position="271"/>
    </location>
</feature>
<evidence type="ECO:0000259" key="2">
    <source>
        <dbReference type="PROSITE" id="PS50263"/>
    </source>
</evidence>
<dbReference type="CDD" id="cd07564">
    <property type="entry name" value="nitrilases_CHs"/>
    <property type="match status" value="1"/>
</dbReference>
<organism evidence="3 4">
    <name type="scientific">Novosphingobium sediminicola</name>
    <dbReference type="NCBI Taxonomy" id="563162"/>
    <lineage>
        <taxon>Bacteria</taxon>
        <taxon>Pseudomonadati</taxon>
        <taxon>Pseudomonadota</taxon>
        <taxon>Alphaproteobacteria</taxon>
        <taxon>Sphingomonadales</taxon>
        <taxon>Sphingomonadaceae</taxon>
        <taxon>Novosphingobium</taxon>
    </lineage>
</organism>
<protein>
    <submittedName>
        <fullName evidence="3">Nitrilase</fullName>
        <ecNumber evidence="3">3.5.5.1</ecNumber>
    </submittedName>
</protein>
<comment type="similarity">
    <text evidence="1">Belongs to the carbon-nitrogen hydrolase superfamily. Nitrilase family.</text>
</comment>
<evidence type="ECO:0000313" key="3">
    <source>
        <dbReference type="EMBL" id="MBB3957152.1"/>
    </source>
</evidence>
<dbReference type="EMBL" id="JACIDX010000019">
    <property type="protein sequence ID" value="MBB3957152.1"/>
    <property type="molecule type" value="Genomic_DNA"/>
</dbReference>
<dbReference type="SUPFAM" id="SSF56317">
    <property type="entry name" value="Carbon-nitrogen hydrolase"/>
    <property type="match status" value="1"/>
</dbReference>
<gene>
    <name evidence="3" type="ORF">GGR38_004126</name>
</gene>
<dbReference type="GO" id="GO:0000257">
    <property type="term" value="F:nitrilase activity"/>
    <property type="evidence" value="ECO:0007669"/>
    <property type="project" value="UniProtKB-EC"/>
</dbReference>
<dbReference type="RefSeq" id="WP_183628187.1">
    <property type="nucleotide sequence ID" value="NZ_JACIDX010000019.1"/>
</dbReference>
<dbReference type="PANTHER" id="PTHR46044:SF1">
    <property type="entry name" value="CN HYDROLASE DOMAIN-CONTAINING PROTEIN"/>
    <property type="match status" value="1"/>
</dbReference>
<keyword evidence="4" id="KW-1185">Reference proteome</keyword>
<dbReference type="InterPro" id="IPR036526">
    <property type="entry name" value="C-N_Hydrolase_sf"/>
</dbReference>